<feature type="compositionally biased region" description="Low complexity" evidence="1">
    <location>
        <begin position="65"/>
        <end position="79"/>
    </location>
</feature>
<evidence type="ECO:0000313" key="4">
    <source>
        <dbReference type="EMBL" id="ERG97207.1"/>
    </source>
</evidence>
<evidence type="ECO:0000256" key="2">
    <source>
        <dbReference type="SAM" id="Phobius"/>
    </source>
</evidence>
<evidence type="ECO:0000259" key="3">
    <source>
        <dbReference type="Pfam" id="PF13391"/>
    </source>
</evidence>
<feature type="compositionally biased region" description="Polar residues" evidence="1">
    <location>
        <begin position="80"/>
        <end position="89"/>
    </location>
</feature>
<dbReference type="InterPro" id="IPR003615">
    <property type="entry name" value="HNH_nuc"/>
</dbReference>
<name>U1PTS3_9EURY</name>
<keyword evidence="2" id="KW-0812">Transmembrane</keyword>
<proteinExistence type="predicted"/>
<dbReference type="Pfam" id="PF13391">
    <property type="entry name" value="HNH_2"/>
    <property type="match status" value="1"/>
</dbReference>
<accession>U1PTS3</accession>
<sequence length="220" mass="25337">MWEKDEYDPNKSHFIFLTEELLINETHSQGDQRIGVEGDGQYSGPLAKYVDDWDALFDYPMNNETSTQSGSQPQPDQDQNTNLSGSVVQTKRDQVSVSEGFKQDTYERVEYRCPLSGIEKPALLTISHVLSRSDHPELAEDIKNVLLLDWTHHMAFDAALWTFDELGRIWIKKVLRRRATRFAVRLSVVMERNQRSSHWYRIIILIATIMISIGGPHSDT</sequence>
<dbReference type="Proteomes" id="UP000030710">
    <property type="component" value="Unassembled WGS sequence"/>
</dbReference>
<gene>
    <name evidence="4" type="ORF">J07HQW2_03693</name>
</gene>
<feature type="region of interest" description="Disordered" evidence="1">
    <location>
        <begin position="60"/>
        <end position="94"/>
    </location>
</feature>
<feature type="domain" description="HNH nuclease" evidence="3">
    <location>
        <begin position="113"/>
        <end position="164"/>
    </location>
</feature>
<protein>
    <recommendedName>
        <fullName evidence="3">HNH nuclease domain-containing protein</fullName>
    </recommendedName>
</protein>
<organism evidence="4 5">
    <name type="scientific">Haloquadratum walsbyi J07HQW2</name>
    <dbReference type="NCBI Taxonomy" id="1238425"/>
    <lineage>
        <taxon>Archaea</taxon>
        <taxon>Methanobacteriati</taxon>
        <taxon>Methanobacteriota</taxon>
        <taxon>Stenosarchaea group</taxon>
        <taxon>Halobacteria</taxon>
        <taxon>Halobacteriales</taxon>
        <taxon>Haloferacaceae</taxon>
        <taxon>Haloquadratum</taxon>
    </lineage>
</organism>
<keyword evidence="2" id="KW-0472">Membrane</keyword>
<dbReference type="eggNOG" id="arCOG07787">
    <property type="taxonomic scope" value="Archaea"/>
</dbReference>
<dbReference type="AlphaFoldDB" id="U1PTS3"/>
<dbReference type="RefSeq" id="WP_021056668.1">
    <property type="nucleotide sequence ID" value="NZ_KE356561.1"/>
</dbReference>
<reference evidence="4 5" key="1">
    <citation type="journal article" date="2013" name="PLoS ONE">
        <title>Assembly-driven community genomics of a hypersaline microbial ecosystem.</title>
        <authorList>
            <person name="Podell S."/>
            <person name="Ugalde J.A."/>
            <person name="Narasingarao P."/>
            <person name="Banfield J.F."/>
            <person name="Heidelberg K.B."/>
            <person name="Allen E.E."/>
        </authorList>
    </citation>
    <scope>NUCLEOTIDE SEQUENCE [LARGE SCALE GENOMIC DNA]</scope>
    <source>
        <strain evidence="5">J07HQW2</strain>
    </source>
</reference>
<evidence type="ECO:0000256" key="1">
    <source>
        <dbReference type="SAM" id="MobiDB-lite"/>
    </source>
</evidence>
<dbReference type="STRING" id="1238425.J07HQW2_03693"/>
<keyword evidence="2" id="KW-1133">Transmembrane helix</keyword>
<dbReference type="EMBL" id="KE356561">
    <property type="protein sequence ID" value="ERG97207.1"/>
    <property type="molecule type" value="Genomic_DNA"/>
</dbReference>
<evidence type="ECO:0000313" key="5">
    <source>
        <dbReference type="Proteomes" id="UP000030710"/>
    </source>
</evidence>
<dbReference type="HOGENOM" id="CLU_1253563_0_0_2"/>
<feature type="transmembrane region" description="Helical" evidence="2">
    <location>
        <begin position="199"/>
        <end position="217"/>
    </location>
</feature>